<evidence type="ECO:0000313" key="2">
    <source>
        <dbReference type="Proteomes" id="UP000289437"/>
    </source>
</evidence>
<proteinExistence type="predicted"/>
<sequence length="113" mass="12068">MLLLSIAKNVFAASGQPNTSAMHDLGAATAHISLQATALGLHTHSMAGFDKDKARSSFAIPMDYDIGIVTALGYLGDPQDLPEKMRGPELAARGRKELADFVITAWAEPWKTS</sequence>
<dbReference type="SUPFAM" id="SSF55469">
    <property type="entry name" value="FMN-dependent nitroreductase-like"/>
    <property type="match status" value="1"/>
</dbReference>
<dbReference type="InterPro" id="IPR000415">
    <property type="entry name" value="Nitroreductase-like"/>
</dbReference>
<reference evidence="1 2" key="1">
    <citation type="submission" date="2018-11" db="EMBL/GenBank/DDBJ databases">
        <authorList>
            <person name="Mardanov A.V."/>
            <person name="Ravin N.V."/>
            <person name="Dedysh S.N."/>
        </authorList>
    </citation>
    <scope>NUCLEOTIDE SEQUENCE [LARGE SCALE GENOMIC DNA]</scope>
    <source>
        <strain evidence="1 2">AF10</strain>
    </source>
</reference>
<comment type="caution">
    <text evidence="1">The sequence shown here is derived from an EMBL/GenBank/DDBJ whole genome shotgun (WGS) entry which is preliminary data.</text>
</comment>
<organism evidence="1 2">
    <name type="scientific">Granulicella sibirica</name>
    <dbReference type="NCBI Taxonomy" id="2479048"/>
    <lineage>
        <taxon>Bacteria</taxon>
        <taxon>Pseudomonadati</taxon>
        <taxon>Acidobacteriota</taxon>
        <taxon>Terriglobia</taxon>
        <taxon>Terriglobales</taxon>
        <taxon>Acidobacteriaceae</taxon>
        <taxon>Granulicella</taxon>
    </lineage>
</organism>
<dbReference type="EMBL" id="RDSM01000003">
    <property type="protein sequence ID" value="RXH54706.1"/>
    <property type="molecule type" value="Genomic_DNA"/>
</dbReference>
<dbReference type="AlphaFoldDB" id="A0A4Q0T019"/>
<accession>A0A4Q0T019</accession>
<dbReference type="Proteomes" id="UP000289437">
    <property type="component" value="Unassembled WGS sequence"/>
</dbReference>
<dbReference type="GO" id="GO:0016491">
    <property type="term" value="F:oxidoreductase activity"/>
    <property type="evidence" value="ECO:0007669"/>
    <property type="project" value="InterPro"/>
</dbReference>
<reference evidence="2" key="2">
    <citation type="submission" date="2019-02" db="EMBL/GenBank/DDBJ databases">
        <title>Granulicella sibirica sp. nov., a psychrotolerant acidobacterium isolated from an organic soil layer in forested tundra, West Siberia.</title>
        <authorList>
            <person name="Oshkin I.Y."/>
            <person name="Kulichevskaya I.S."/>
            <person name="Rijpstra W.I.C."/>
            <person name="Sinninghe Damste J.S."/>
            <person name="Rakitin A.L."/>
            <person name="Ravin N.V."/>
            <person name="Dedysh S.N."/>
        </authorList>
    </citation>
    <scope>NUCLEOTIDE SEQUENCE [LARGE SCALE GENOMIC DNA]</scope>
    <source>
        <strain evidence="2">AF10</strain>
    </source>
</reference>
<keyword evidence="2" id="KW-1185">Reference proteome</keyword>
<evidence type="ECO:0000313" key="1">
    <source>
        <dbReference type="EMBL" id="RXH54706.1"/>
    </source>
</evidence>
<dbReference type="Gene3D" id="3.40.109.10">
    <property type="entry name" value="NADH Oxidase"/>
    <property type="match status" value="1"/>
</dbReference>
<gene>
    <name evidence="1" type="ORF">GRAN_3810</name>
</gene>
<name>A0A4Q0T019_9BACT</name>
<protein>
    <submittedName>
        <fullName evidence="1">Nitroreductase</fullName>
    </submittedName>
</protein>